<evidence type="ECO:0008006" key="5">
    <source>
        <dbReference type="Google" id="ProtNLM"/>
    </source>
</evidence>
<evidence type="ECO:0000313" key="3">
    <source>
        <dbReference type="EMBL" id="GIJ36604.1"/>
    </source>
</evidence>
<proteinExistence type="predicted"/>
<dbReference type="EMBL" id="BOPD01000057">
    <property type="protein sequence ID" value="GIJ36604.1"/>
    <property type="molecule type" value="Genomic_DNA"/>
</dbReference>
<protein>
    <recommendedName>
        <fullName evidence="5">DUF4760 domain-containing protein</fullName>
    </recommendedName>
</protein>
<accession>A0A9W5XMY2</accession>
<name>A0A9W5XMY2_9ACTN</name>
<feature type="compositionally biased region" description="Basic and acidic residues" evidence="1">
    <location>
        <begin position="176"/>
        <end position="190"/>
    </location>
</feature>
<dbReference type="AlphaFoldDB" id="A0A9W5XMY2"/>
<keyword evidence="2" id="KW-0812">Transmembrane</keyword>
<evidence type="ECO:0000256" key="2">
    <source>
        <dbReference type="SAM" id="Phobius"/>
    </source>
</evidence>
<feature type="region of interest" description="Disordered" evidence="1">
    <location>
        <begin position="159"/>
        <end position="198"/>
    </location>
</feature>
<organism evidence="3 4">
    <name type="scientific">Micromonospora sediminimaris</name>
    <dbReference type="NCBI Taxonomy" id="547162"/>
    <lineage>
        <taxon>Bacteria</taxon>
        <taxon>Bacillati</taxon>
        <taxon>Actinomycetota</taxon>
        <taxon>Actinomycetes</taxon>
        <taxon>Micromonosporales</taxon>
        <taxon>Micromonosporaceae</taxon>
        <taxon>Micromonospora</taxon>
    </lineage>
</organism>
<reference evidence="3" key="1">
    <citation type="submission" date="2021-01" db="EMBL/GenBank/DDBJ databases">
        <title>Whole genome shotgun sequence of Verrucosispora sediminis NBRC 107745.</title>
        <authorList>
            <person name="Komaki H."/>
            <person name="Tamura T."/>
        </authorList>
    </citation>
    <scope>NUCLEOTIDE SEQUENCE</scope>
    <source>
        <strain evidence="3">NBRC 107745</strain>
    </source>
</reference>
<feature type="transmembrane region" description="Helical" evidence="2">
    <location>
        <begin position="6"/>
        <end position="30"/>
    </location>
</feature>
<comment type="caution">
    <text evidence="3">The sequence shown here is derived from an EMBL/GenBank/DDBJ whole genome shotgun (WGS) entry which is preliminary data.</text>
</comment>
<keyword evidence="2" id="KW-1133">Transmembrane helix</keyword>
<gene>
    <name evidence="3" type="ORF">Vse01_57520</name>
</gene>
<dbReference type="InterPro" id="IPR031876">
    <property type="entry name" value="DUF4760"/>
</dbReference>
<evidence type="ECO:0000256" key="1">
    <source>
        <dbReference type="SAM" id="MobiDB-lite"/>
    </source>
</evidence>
<dbReference type="Proteomes" id="UP000607311">
    <property type="component" value="Unassembled WGS sequence"/>
</dbReference>
<keyword evidence="2" id="KW-0472">Membrane</keyword>
<sequence>MTAMDVAIVTNAVVAAVSVITVGVSVFFALRQLRLSQSANHTLVAIELLTRDRMSDAFLDSQQFVLTELRARCSPELRVSDLPSDARKHVNRIALYYNGLGQMLAFNVVDPALLIGTGGFRAREAWSVLESYILAERAARGESYLASRRARHRDAVVGCGAQAGPTPVRQLSRRPGPGDRGGRRGWEGAGRRFGQRTRRQLGGLRLTTTATS</sequence>
<keyword evidence="4" id="KW-1185">Reference proteome</keyword>
<evidence type="ECO:0000313" key="4">
    <source>
        <dbReference type="Proteomes" id="UP000607311"/>
    </source>
</evidence>
<dbReference type="Pfam" id="PF15956">
    <property type="entry name" value="DUF4760"/>
    <property type="match status" value="1"/>
</dbReference>